<dbReference type="EnsemblPlants" id="OGLUM05G10420.1">
    <property type="protein sequence ID" value="OGLUM05G10420.1"/>
    <property type="gene ID" value="OGLUM05G10420"/>
</dbReference>
<evidence type="ECO:0000256" key="1">
    <source>
        <dbReference type="ARBA" id="ARBA00004251"/>
    </source>
</evidence>
<evidence type="ECO:0000259" key="23">
    <source>
        <dbReference type="Pfam" id="PF08263"/>
    </source>
</evidence>
<sequence>MSSSSMRVAHHLPSLLTVLHVLLQAQATTTLADHRTSSSVPPPIPCLPDQASALLRLKGSFTATAGDDYSTAFRSWVAGADCCSWEGVRCGGADGRVTSLDLGGQNLQAVSVDPALFRLTSLQHLNLSGIDFNTSQLPFAGFDQLTELTHLDLSDTNTAGMVPVSIGRLTKLVYLDLSTSFYIVTYDDENNYMRYASQSFWQLSAPDIKTLLGNLTNLEELRMGMVKMSGNGERWCDDIAKSTPKLQVLSLPWCSLTGPICTSFSAMQSLTTVELHYNSLSGSVPEFLATFSNLTVLQLSRNAFNGWFPPTIFQHKKLTTINIINNPGLSGHLPSFSQASNLENVFVSLTNFTGTIPSSISNLKSLRKLDLGASGFSGMLPSSLATLKYLDLLEVSGLQLVGSIPSWISNLTSLTVLRFSNCGLSGQVPSSIGNLRELRKLALYKCKFSGKMPPQILNLTRLQTLLLHSNNFTGTVEITSFSKLENLSVLNLSNNKLLVVDGENSSSVLSFPKINFLSLASCSISTFPNILKHLNEITSLDLSCNQIQGAIPQWAWETWKGLYFFLLNISHNNFTSLGHDTLLPLHIEYFDLSFNSIEGAIPIPREGSSTLDYSSNQFSSMPLHYSTYLGETLVFRASKNKLSGNIPSSICTTVRTLQLIDLSYNNLSGPIPSCLMEDLTALQVLSLKENKLVGKLPDSIKEGCVLEALDLSGNLIEGKIPRSLVACKNLEFLDIGSNQISDTFPCWVSELPKLQVLVLKSNKFTGQVMDPSYMVGGDTCEFTELRIADMASNNFNGTLPEAWFKMLKSMMARSDNETLVMENLYYHGQTYQFTATVTYKGNSMTISKILRTLVLIDFSNNAFHGTIPETIGELILLHGLNMSHNALTGPIPPQLGRLNQLESLDLSSNKLSGEIPNELASLNFLSTLNLSYNVLVGRIPDSYQFSTFSNSSFLGNTGLCGPPLSRQCDNPKGPTEMPYTSEKSIDVVLLLFTALGFGISFAMTILIVWGSHMRKQH</sequence>
<evidence type="ECO:0000256" key="21">
    <source>
        <dbReference type="SAM" id="Phobius"/>
    </source>
</evidence>
<keyword evidence="13" id="KW-0418">Kinase</keyword>
<feature type="transmembrane region" description="Helical" evidence="21">
    <location>
        <begin position="987"/>
        <end position="1009"/>
    </location>
</feature>
<evidence type="ECO:0000256" key="13">
    <source>
        <dbReference type="ARBA" id="ARBA00022777"/>
    </source>
</evidence>
<evidence type="ECO:0000256" key="15">
    <source>
        <dbReference type="ARBA" id="ARBA00022989"/>
    </source>
</evidence>
<evidence type="ECO:0000256" key="14">
    <source>
        <dbReference type="ARBA" id="ARBA00022840"/>
    </source>
</evidence>
<evidence type="ECO:0000256" key="18">
    <source>
        <dbReference type="ARBA" id="ARBA00023180"/>
    </source>
</evidence>
<dbReference type="InterPro" id="IPR046956">
    <property type="entry name" value="RLP23-like"/>
</dbReference>
<dbReference type="SMART" id="SM00369">
    <property type="entry name" value="LRR_TYP"/>
    <property type="match status" value="8"/>
</dbReference>
<dbReference type="PRINTS" id="PR00019">
    <property type="entry name" value="LEURICHRPT"/>
</dbReference>
<dbReference type="Gene3D" id="3.80.10.10">
    <property type="entry name" value="Ribonuclease Inhibitor"/>
    <property type="match status" value="5"/>
</dbReference>
<evidence type="ECO:0000256" key="10">
    <source>
        <dbReference type="ARBA" id="ARBA00022729"/>
    </source>
</evidence>
<evidence type="ECO:0000256" key="2">
    <source>
        <dbReference type="ARBA" id="ARBA00009592"/>
    </source>
</evidence>
<reference evidence="24" key="2">
    <citation type="submission" date="2018-05" db="EMBL/GenBank/DDBJ databases">
        <title>OgluRS3 (Oryza glumaepatula Reference Sequence Version 3).</title>
        <authorList>
            <person name="Zhang J."/>
            <person name="Kudrna D."/>
            <person name="Lee S."/>
            <person name="Talag J."/>
            <person name="Welchert J."/>
            <person name="Wing R.A."/>
        </authorList>
    </citation>
    <scope>NUCLEOTIDE SEQUENCE [LARGE SCALE GENOMIC DNA]</scope>
</reference>
<accession>A0A0D9ZWQ4</accession>
<dbReference type="GO" id="GO:0005524">
    <property type="term" value="F:ATP binding"/>
    <property type="evidence" value="ECO:0007669"/>
    <property type="project" value="UniProtKB-KW"/>
</dbReference>
<dbReference type="Gramene" id="OGLUM05G10420.1">
    <property type="protein sequence ID" value="OGLUM05G10420.1"/>
    <property type="gene ID" value="OGLUM05G10420"/>
</dbReference>
<dbReference type="Pfam" id="PF08263">
    <property type="entry name" value="LRRNT_2"/>
    <property type="match status" value="1"/>
</dbReference>
<keyword evidence="7" id="KW-1070">Brassinosteroid signaling pathway</keyword>
<comment type="subcellular location">
    <subcellularLocation>
        <location evidence="1">Cell membrane</location>
        <topology evidence="1">Single-pass type I membrane protein</topology>
    </subcellularLocation>
</comment>
<protein>
    <recommendedName>
        <fullName evidence="3">non-specific serine/threonine protein kinase</fullName>
        <ecNumber evidence="3">2.7.11.1</ecNumber>
    </recommendedName>
</protein>
<dbReference type="FunFam" id="3.80.10.10:FF:000111">
    <property type="entry name" value="LRR receptor-like serine/threonine-protein kinase ERECTA"/>
    <property type="match status" value="1"/>
</dbReference>
<dbReference type="InterPro" id="IPR003591">
    <property type="entry name" value="Leu-rich_rpt_typical-subtyp"/>
</dbReference>
<evidence type="ECO:0000256" key="3">
    <source>
        <dbReference type="ARBA" id="ARBA00012513"/>
    </source>
</evidence>
<reference evidence="24" key="1">
    <citation type="submission" date="2015-04" db="UniProtKB">
        <authorList>
            <consortium name="EnsemblPlants"/>
        </authorList>
    </citation>
    <scope>IDENTIFICATION</scope>
</reference>
<keyword evidence="14" id="KW-0067">ATP-binding</keyword>
<dbReference type="GO" id="GO:0009742">
    <property type="term" value="P:brassinosteroid mediated signaling pathway"/>
    <property type="evidence" value="ECO:0007669"/>
    <property type="project" value="UniProtKB-KW"/>
</dbReference>
<evidence type="ECO:0000256" key="9">
    <source>
        <dbReference type="ARBA" id="ARBA00022692"/>
    </source>
</evidence>
<organism evidence="24">
    <name type="scientific">Oryza glumipatula</name>
    <dbReference type="NCBI Taxonomy" id="40148"/>
    <lineage>
        <taxon>Eukaryota</taxon>
        <taxon>Viridiplantae</taxon>
        <taxon>Streptophyta</taxon>
        <taxon>Embryophyta</taxon>
        <taxon>Tracheophyta</taxon>
        <taxon>Spermatophyta</taxon>
        <taxon>Magnoliopsida</taxon>
        <taxon>Liliopsida</taxon>
        <taxon>Poales</taxon>
        <taxon>Poaceae</taxon>
        <taxon>BOP clade</taxon>
        <taxon>Oryzoideae</taxon>
        <taxon>Oryzeae</taxon>
        <taxon>Oryzinae</taxon>
        <taxon>Oryza</taxon>
    </lineage>
</organism>
<dbReference type="PANTHER" id="PTHR48061">
    <property type="entry name" value="LEUCINE-RICH REPEAT RECEPTOR PROTEIN KINASE EMS1-LIKE-RELATED"/>
    <property type="match status" value="1"/>
</dbReference>
<dbReference type="Proteomes" id="UP000026961">
    <property type="component" value="Chromosome 5"/>
</dbReference>
<dbReference type="GO" id="GO:0005886">
    <property type="term" value="C:plasma membrane"/>
    <property type="evidence" value="ECO:0007669"/>
    <property type="project" value="UniProtKB-SubCell"/>
</dbReference>
<dbReference type="FunFam" id="3.80.10.10:FF:000041">
    <property type="entry name" value="LRR receptor-like serine/threonine-protein kinase ERECTA"/>
    <property type="match status" value="1"/>
</dbReference>
<dbReference type="STRING" id="40148.A0A0D9ZWQ4"/>
<dbReference type="FunFam" id="3.80.10.10:FF:000213">
    <property type="entry name" value="Tyrosine-sulfated glycopeptide receptor 1"/>
    <property type="match status" value="1"/>
</dbReference>
<comment type="catalytic activity">
    <reaction evidence="20">
        <text>L-seryl-[protein] + ATP = O-phospho-L-seryl-[protein] + ADP + H(+)</text>
        <dbReference type="Rhea" id="RHEA:17989"/>
        <dbReference type="Rhea" id="RHEA-COMP:9863"/>
        <dbReference type="Rhea" id="RHEA-COMP:11604"/>
        <dbReference type="ChEBI" id="CHEBI:15378"/>
        <dbReference type="ChEBI" id="CHEBI:29999"/>
        <dbReference type="ChEBI" id="CHEBI:30616"/>
        <dbReference type="ChEBI" id="CHEBI:83421"/>
        <dbReference type="ChEBI" id="CHEBI:456216"/>
        <dbReference type="EC" id="2.7.11.1"/>
    </reaction>
</comment>
<keyword evidence="6" id="KW-0433">Leucine-rich repeat</keyword>
<dbReference type="PROSITE" id="PS51450">
    <property type="entry name" value="LRR"/>
    <property type="match status" value="2"/>
</dbReference>
<keyword evidence="16 21" id="KW-0472">Membrane</keyword>
<comment type="similarity">
    <text evidence="2">Belongs to the RLP family.</text>
</comment>
<evidence type="ECO:0000313" key="25">
    <source>
        <dbReference type="Proteomes" id="UP000026961"/>
    </source>
</evidence>
<evidence type="ECO:0000256" key="11">
    <source>
        <dbReference type="ARBA" id="ARBA00022737"/>
    </source>
</evidence>
<dbReference type="Pfam" id="PF13855">
    <property type="entry name" value="LRR_8"/>
    <property type="match status" value="1"/>
</dbReference>
<keyword evidence="12" id="KW-0547">Nucleotide-binding</keyword>
<feature type="domain" description="Leucine-rich repeat-containing N-terminal plant-type" evidence="23">
    <location>
        <begin position="48"/>
        <end position="90"/>
    </location>
</feature>
<dbReference type="InterPro" id="IPR013210">
    <property type="entry name" value="LRR_N_plant-typ"/>
</dbReference>
<evidence type="ECO:0000313" key="24">
    <source>
        <dbReference type="EnsemblPlants" id="OGLUM05G10420.1"/>
    </source>
</evidence>
<dbReference type="PANTHER" id="PTHR48061:SF48">
    <property type="entry name" value="OS01G0162500 PROTEIN"/>
    <property type="match status" value="1"/>
</dbReference>
<dbReference type="SUPFAM" id="SSF52058">
    <property type="entry name" value="L domain-like"/>
    <property type="match status" value="3"/>
</dbReference>
<dbReference type="AlphaFoldDB" id="A0A0D9ZWQ4"/>
<evidence type="ECO:0000256" key="20">
    <source>
        <dbReference type="ARBA" id="ARBA00048679"/>
    </source>
</evidence>
<dbReference type="InterPro" id="IPR001611">
    <property type="entry name" value="Leu-rich_rpt"/>
</dbReference>
<dbReference type="GO" id="GO:0004674">
    <property type="term" value="F:protein serine/threonine kinase activity"/>
    <property type="evidence" value="ECO:0007669"/>
    <property type="project" value="UniProtKB-KW"/>
</dbReference>
<name>A0A0D9ZWQ4_9ORYZ</name>
<evidence type="ECO:0000256" key="4">
    <source>
        <dbReference type="ARBA" id="ARBA00022475"/>
    </source>
</evidence>
<dbReference type="InterPro" id="IPR032675">
    <property type="entry name" value="LRR_dom_sf"/>
</dbReference>
<keyword evidence="11" id="KW-0677">Repeat</keyword>
<keyword evidence="9 21" id="KW-0812">Transmembrane</keyword>
<keyword evidence="15 21" id="KW-1133">Transmembrane helix</keyword>
<evidence type="ECO:0000256" key="8">
    <source>
        <dbReference type="ARBA" id="ARBA00022679"/>
    </source>
</evidence>
<dbReference type="eggNOG" id="KOG0619">
    <property type="taxonomic scope" value="Eukaryota"/>
</dbReference>
<keyword evidence="18" id="KW-0325">Glycoprotein</keyword>
<feature type="chain" id="PRO_5002353112" description="non-specific serine/threonine protein kinase" evidence="22">
    <location>
        <begin position="28"/>
        <end position="1017"/>
    </location>
</feature>
<evidence type="ECO:0000256" key="12">
    <source>
        <dbReference type="ARBA" id="ARBA00022741"/>
    </source>
</evidence>
<feature type="signal peptide" evidence="22">
    <location>
        <begin position="1"/>
        <end position="27"/>
    </location>
</feature>
<proteinExistence type="inferred from homology"/>
<evidence type="ECO:0000256" key="19">
    <source>
        <dbReference type="ARBA" id="ARBA00047899"/>
    </source>
</evidence>
<evidence type="ECO:0000256" key="6">
    <source>
        <dbReference type="ARBA" id="ARBA00022614"/>
    </source>
</evidence>
<evidence type="ECO:0000256" key="17">
    <source>
        <dbReference type="ARBA" id="ARBA00023170"/>
    </source>
</evidence>
<evidence type="ECO:0000256" key="16">
    <source>
        <dbReference type="ARBA" id="ARBA00023136"/>
    </source>
</evidence>
<keyword evidence="10 22" id="KW-0732">Signal</keyword>
<evidence type="ECO:0000256" key="22">
    <source>
        <dbReference type="SAM" id="SignalP"/>
    </source>
</evidence>
<keyword evidence="8" id="KW-0808">Transferase</keyword>
<keyword evidence="5" id="KW-0723">Serine/threonine-protein kinase</keyword>
<keyword evidence="4" id="KW-1003">Cell membrane</keyword>
<keyword evidence="17" id="KW-0675">Receptor</keyword>
<evidence type="ECO:0000256" key="5">
    <source>
        <dbReference type="ARBA" id="ARBA00022527"/>
    </source>
</evidence>
<evidence type="ECO:0000256" key="7">
    <source>
        <dbReference type="ARBA" id="ARBA00022626"/>
    </source>
</evidence>
<comment type="catalytic activity">
    <reaction evidence="19">
        <text>L-threonyl-[protein] + ATP = O-phospho-L-threonyl-[protein] + ADP + H(+)</text>
        <dbReference type="Rhea" id="RHEA:46608"/>
        <dbReference type="Rhea" id="RHEA-COMP:11060"/>
        <dbReference type="Rhea" id="RHEA-COMP:11605"/>
        <dbReference type="ChEBI" id="CHEBI:15378"/>
        <dbReference type="ChEBI" id="CHEBI:30013"/>
        <dbReference type="ChEBI" id="CHEBI:30616"/>
        <dbReference type="ChEBI" id="CHEBI:61977"/>
        <dbReference type="ChEBI" id="CHEBI:456216"/>
        <dbReference type="EC" id="2.7.11.1"/>
    </reaction>
</comment>
<keyword evidence="25" id="KW-1185">Reference proteome</keyword>
<dbReference type="EC" id="2.7.11.1" evidence="3"/>
<dbReference type="Pfam" id="PF00560">
    <property type="entry name" value="LRR_1"/>
    <property type="match status" value="4"/>
</dbReference>
<dbReference type="HOGENOM" id="CLU_000288_18_3_1"/>